<name>A0A6N9Q163_9BACL</name>
<accession>A0A6N9Q163</accession>
<keyword evidence="2" id="KW-1185">Reference proteome</keyword>
<dbReference type="OrthoDB" id="2888644at2"/>
<dbReference type="EMBL" id="SIJB01000019">
    <property type="protein sequence ID" value="NBI28976.1"/>
    <property type="molecule type" value="Genomic_DNA"/>
</dbReference>
<evidence type="ECO:0000313" key="2">
    <source>
        <dbReference type="Proteomes" id="UP000448943"/>
    </source>
</evidence>
<gene>
    <name evidence="1" type="ORF">ERL59_08385</name>
</gene>
<dbReference type="AlphaFoldDB" id="A0A6N9Q163"/>
<dbReference type="RefSeq" id="WP_160645775.1">
    <property type="nucleotide sequence ID" value="NZ_SIJB01000019.1"/>
</dbReference>
<protein>
    <submittedName>
        <fullName evidence="1">Uncharacterized protein</fullName>
    </submittedName>
</protein>
<evidence type="ECO:0000313" key="1">
    <source>
        <dbReference type="EMBL" id="NBI28976.1"/>
    </source>
</evidence>
<dbReference type="Proteomes" id="UP000448943">
    <property type="component" value="Unassembled WGS sequence"/>
</dbReference>
<proteinExistence type="predicted"/>
<sequence length="99" mass="11468">MNDFRLEICFIQKKGLALSDKVKKEMNMLFALQAECFTDTKEKDNMEIVTTEIRGKGSWENEEQIIAYIEEHLELEVLTSIYGYSIQVFPNKKGCLHCG</sequence>
<organism evidence="1 2">
    <name type="scientific">Chengkuizengella marina</name>
    <dbReference type="NCBI Taxonomy" id="2507566"/>
    <lineage>
        <taxon>Bacteria</taxon>
        <taxon>Bacillati</taxon>
        <taxon>Bacillota</taxon>
        <taxon>Bacilli</taxon>
        <taxon>Bacillales</taxon>
        <taxon>Paenibacillaceae</taxon>
        <taxon>Chengkuizengella</taxon>
    </lineage>
</organism>
<comment type="caution">
    <text evidence="1">The sequence shown here is derived from an EMBL/GenBank/DDBJ whole genome shotgun (WGS) entry which is preliminary data.</text>
</comment>
<reference evidence="1 2" key="1">
    <citation type="submission" date="2019-01" db="EMBL/GenBank/DDBJ databases">
        <title>Chengkuizengella sp. nov., isolated from deep-sea sediment of East Pacific Ocean.</title>
        <authorList>
            <person name="Yang J."/>
            <person name="Lai Q."/>
            <person name="Shao Z."/>
        </authorList>
    </citation>
    <scope>NUCLEOTIDE SEQUENCE [LARGE SCALE GENOMIC DNA]</scope>
    <source>
        <strain evidence="1 2">YPA3-1-1</strain>
    </source>
</reference>